<feature type="region of interest" description="Disordered" evidence="1">
    <location>
        <begin position="334"/>
        <end position="355"/>
    </location>
</feature>
<dbReference type="Proteomes" id="UP001151699">
    <property type="component" value="Chromosome X"/>
</dbReference>
<feature type="compositionally biased region" description="Basic residues" evidence="1">
    <location>
        <begin position="645"/>
        <end position="654"/>
    </location>
</feature>
<feature type="region of interest" description="Disordered" evidence="1">
    <location>
        <begin position="91"/>
        <end position="128"/>
    </location>
</feature>
<dbReference type="OrthoDB" id="165498at2759"/>
<evidence type="ECO:0000256" key="1">
    <source>
        <dbReference type="SAM" id="MobiDB-lite"/>
    </source>
</evidence>
<feature type="region of interest" description="Disordered" evidence="1">
    <location>
        <begin position="623"/>
        <end position="667"/>
    </location>
</feature>
<comment type="caution">
    <text evidence="2">The sequence shown here is derived from an EMBL/GenBank/DDBJ whole genome shotgun (WGS) entry which is preliminary data.</text>
</comment>
<evidence type="ECO:0000313" key="3">
    <source>
        <dbReference type="Proteomes" id="UP001151699"/>
    </source>
</evidence>
<feature type="non-terminal residue" evidence="2">
    <location>
        <position position="1"/>
    </location>
</feature>
<evidence type="ECO:0000313" key="2">
    <source>
        <dbReference type="EMBL" id="KAJ6639979.1"/>
    </source>
</evidence>
<keyword evidence="3" id="KW-1185">Reference proteome</keyword>
<name>A0A9Q0MYZ0_9DIPT</name>
<dbReference type="Pfam" id="PF16063">
    <property type="entry name" value="DUF4805"/>
    <property type="match status" value="2"/>
</dbReference>
<feature type="compositionally biased region" description="Basic and acidic residues" evidence="1">
    <location>
        <begin position="655"/>
        <end position="667"/>
    </location>
</feature>
<reference evidence="2" key="1">
    <citation type="submission" date="2022-07" db="EMBL/GenBank/DDBJ databases">
        <authorList>
            <person name="Trinca V."/>
            <person name="Uliana J.V.C."/>
            <person name="Torres T.T."/>
            <person name="Ward R.J."/>
            <person name="Monesi N."/>
        </authorList>
    </citation>
    <scope>NUCLEOTIDE SEQUENCE</scope>
    <source>
        <strain evidence="2">HSMRA1968</strain>
        <tissue evidence="2">Whole embryos</tissue>
    </source>
</reference>
<protein>
    <submittedName>
        <fullName evidence="2">Uncharacterized protein</fullName>
    </submittedName>
</protein>
<organism evidence="2 3">
    <name type="scientific">Pseudolycoriella hygida</name>
    <dbReference type="NCBI Taxonomy" id="35572"/>
    <lineage>
        <taxon>Eukaryota</taxon>
        <taxon>Metazoa</taxon>
        <taxon>Ecdysozoa</taxon>
        <taxon>Arthropoda</taxon>
        <taxon>Hexapoda</taxon>
        <taxon>Insecta</taxon>
        <taxon>Pterygota</taxon>
        <taxon>Neoptera</taxon>
        <taxon>Endopterygota</taxon>
        <taxon>Diptera</taxon>
        <taxon>Nematocera</taxon>
        <taxon>Sciaroidea</taxon>
        <taxon>Sciaridae</taxon>
        <taxon>Pseudolycoriella</taxon>
    </lineage>
</organism>
<dbReference type="AlphaFoldDB" id="A0A9Q0MYZ0"/>
<feature type="compositionally biased region" description="Basic residues" evidence="1">
    <location>
        <begin position="345"/>
        <end position="354"/>
    </location>
</feature>
<gene>
    <name evidence="2" type="ORF">Bhyg_12727</name>
</gene>
<dbReference type="InterPro" id="IPR032064">
    <property type="entry name" value="DUF4805"/>
</dbReference>
<feature type="compositionally biased region" description="Low complexity" evidence="1">
    <location>
        <begin position="92"/>
        <end position="102"/>
    </location>
</feature>
<accession>A0A9Q0MYZ0</accession>
<proteinExistence type="predicted"/>
<sequence>CERHSSNMTSSLLSDPQTYLQDSENSIIKLKLKKPKSWNWELTTSKSSPNINFPKILLYDHKNNLLAETDKSDCIINDKRNNKLSNDKYAKSKFSSTSSAASNVNETKRPPKTIINSNCVYNNVDPKRNPPVQLQQNESFSHQSEIDGNSIGTPPSTLKYLDYRKRSLSGSFNEMKHFLNNFTSQLKRDGIDCKITNHQINERRHLQRISSSNEYRHLNKTFDGNQLRRIKSISDINQATKGSKRNLPEPTALMYNGKLSEKGPLENAVKKNQSKRLSSSCRTISNSANVGEIADTKAVSVGTDMFENDVYLAGNQTTFNRSNFLLKKSKSSMAVVSGGGDRPRNEKKKYRRTHSTNSLRFSSSILERISEFKCRSSSTESEEIGNQGAHSTENVPTKPRYFLRTSQAGTLVVCDDSFKNKKIRRRPRSYSKINENDEVDSGRIVTINDKIEFKQRSDRNGDDVYFNTNGKCGEALQEELYDNFDKCSNRYEAAIANIDDLIAKVISSKRNESMNGNSNIKENVSINTKSCCCNAKTPIIDEHRIENKFYKNESVENLIKNTDNQLDKYINFSHSVGGVVAKEKMRKRAKSLEKSGFLKIESKDDSCEKVQKFSRKYRCRSASAGSECYSSSSEDDNNGQNTQRGRSRVKRRQRQEKPLQDMQKDLGEGCLDDQYAFLSP</sequence>
<dbReference type="EMBL" id="WJQU01000003">
    <property type="protein sequence ID" value="KAJ6639979.1"/>
    <property type="molecule type" value="Genomic_DNA"/>
</dbReference>
<feature type="compositionally biased region" description="Low complexity" evidence="1">
    <location>
        <begin position="623"/>
        <end position="632"/>
    </location>
</feature>